<keyword evidence="4" id="KW-0812">Transmembrane</keyword>
<keyword evidence="5" id="KW-0732">Signal</keyword>
<keyword evidence="2" id="KW-0328">Glycosyltransferase</keyword>
<dbReference type="PANTHER" id="PTHR48043:SF159">
    <property type="entry name" value="EG:EG0003.4 PROTEIN-RELATED"/>
    <property type="match status" value="1"/>
</dbReference>
<dbReference type="PANTHER" id="PTHR48043">
    <property type="entry name" value="EG:EG0003.4 PROTEIN-RELATED"/>
    <property type="match status" value="1"/>
</dbReference>
<evidence type="ECO:0000256" key="1">
    <source>
        <dbReference type="ARBA" id="ARBA00009995"/>
    </source>
</evidence>
<evidence type="ECO:0000256" key="4">
    <source>
        <dbReference type="SAM" id="Phobius"/>
    </source>
</evidence>
<accession>A0A6M2DX19</accession>
<dbReference type="GO" id="GO:0008194">
    <property type="term" value="F:UDP-glycosyltransferase activity"/>
    <property type="evidence" value="ECO:0007669"/>
    <property type="project" value="InterPro"/>
</dbReference>
<dbReference type="Pfam" id="PF00201">
    <property type="entry name" value="UDPGT"/>
    <property type="match status" value="1"/>
</dbReference>
<evidence type="ECO:0000256" key="2">
    <source>
        <dbReference type="ARBA" id="ARBA00022676"/>
    </source>
</evidence>
<reference evidence="6" key="1">
    <citation type="submission" date="2020-03" db="EMBL/GenBank/DDBJ databases">
        <title>Transcriptomic Profiling of the Digestive Tract of the Rat Flea, Xenopsylla cheopis, Following Blood Feeding and Infection with Yersinia pestis.</title>
        <authorList>
            <person name="Bland D.M."/>
            <person name="Martens C.A."/>
            <person name="Virtaneva K."/>
            <person name="Kanakabandi K."/>
            <person name="Long D."/>
            <person name="Rosenke R."/>
            <person name="Saturday G.A."/>
            <person name="Hoyt F.H."/>
            <person name="Bruno D.P."/>
            <person name="Ribeiro J.M.C."/>
            <person name="Hinnebusch J."/>
        </authorList>
    </citation>
    <scope>NUCLEOTIDE SEQUENCE</scope>
</reference>
<dbReference type="EMBL" id="GIIL01007180">
    <property type="protein sequence ID" value="NOV50906.1"/>
    <property type="molecule type" value="Transcribed_RNA"/>
</dbReference>
<feature type="chain" id="PRO_5026721467" evidence="5">
    <location>
        <begin position="19"/>
        <end position="520"/>
    </location>
</feature>
<dbReference type="InterPro" id="IPR050271">
    <property type="entry name" value="UDP-glycosyltransferase"/>
</dbReference>
<evidence type="ECO:0000256" key="3">
    <source>
        <dbReference type="ARBA" id="ARBA00022679"/>
    </source>
</evidence>
<organism evidence="6">
    <name type="scientific">Xenopsylla cheopis</name>
    <name type="common">Oriental rat flea</name>
    <name type="synonym">Pulex cheopis</name>
    <dbReference type="NCBI Taxonomy" id="163159"/>
    <lineage>
        <taxon>Eukaryota</taxon>
        <taxon>Metazoa</taxon>
        <taxon>Ecdysozoa</taxon>
        <taxon>Arthropoda</taxon>
        <taxon>Hexapoda</taxon>
        <taxon>Insecta</taxon>
        <taxon>Pterygota</taxon>
        <taxon>Neoptera</taxon>
        <taxon>Endopterygota</taxon>
        <taxon>Siphonaptera</taxon>
        <taxon>Pulicidae</taxon>
        <taxon>Xenopsyllinae</taxon>
        <taxon>Xenopsylla</taxon>
    </lineage>
</organism>
<comment type="similarity">
    <text evidence="1">Belongs to the UDP-glycosyltransferase family.</text>
</comment>
<keyword evidence="4" id="KW-1133">Transmembrane helix</keyword>
<name>A0A6M2DX19_XENCH</name>
<dbReference type="AlphaFoldDB" id="A0A6M2DX19"/>
<evidence type="ECO:0000313" key="6">
    <source>
        <dbReference type="EMBL" id="NOV50906.1"/>
    </source>
</evidence>
<protein>
    <submittedName>
        <fullName evidence="6">Putative udp-glucoronosyl and udp-glucosyl transferase</fullName>
    </submittedName>
</protein>
<dbReference type="SUPFAM" id="SSF53756">
    <property type="entry name" value="UDP-Glycosyltransferase/glycogen phosphorylase"/>
    <property type="match status" value="1"/>
</dbReference>
<dbReference type="CDD" id="cd03784">
    <property type="entry name" value="GT1_Gtf-like"/>
    <property type="match status" value="1"/>
</dbReference>
<keyword evidence="4" id="KW-0472">Membrane</keyword>
<feature type="signal peptide" evidence="5">
    <location>
        <begin position="1"/>
        <end position="18"/>
    </location>
</feature>
<evidence type="ECO:0000256" key="5">
    <source>
        <dbReference type="SAM" id="SignalP"/>
    </source>
</evidence>
<proteinExistence type="inferred from homology"/>
<feature type="transmembrane region" description="Helical" evidence="4">
    <location>
        <begin position="479"/>
        <end position="500"/>
    </location>
</feature>
<dbReference type="InterPro" id="IPR002213">
    <property type="entry name" value="UDP_glucos_trans"/>
</dbReference>
<dbReference type="FunFam" id="3.40.50.2000:FF:000021">
    <property type="entry name" value="UDP-glucuronosyltransferase"/>
    <property type="match status" value="1"/>
</dbReference>
<sequence length="520" mass="59610">MKVVLLFVLFLKINEQNAEETRKNILCIFSMASPSHHIWNKALKESLASKGHNITALSITTEQTTNPNLHYLELDGIYEALYSGDKPFDLLEFAQKSVLGITKDTIDFFIKICRASLKSKGVKTLLNYPDNFKVDLVIFDYTNLPCLHGFVAKFNHPPQIGVTAFANPVQTSDMTGSPNFASIKPHYVTNLGASMTFLERLYNSMHYIFDVWQRRFSIWWVNAEVQVVFKDKTLNIGDLENDVDLVLVSSHSGMDIPEPVLPNIIQVAGLQIKEPKPLSNDLKQFIESSTKGAVLFSLGTNLKSEIIGDAKINMFISAISRFSDYNFLWKIELKNKTFPKNMLVRQWMPQNDILAHPKIKLFITHGGLLSSQEATWHGVPILGMPFFVDQYTNVQKSVDAGVGERLDFMTLTEDIIVEKLEKLLQKNSYKEKMLLRSKRFRDRPMHPLQEAVWWCEYIIRHKGAPHLKSQARYMDASALFMWDILVVLLAAAFTVLYLMYAIIRRIVYKKENVYDDKKIN</sequence>
<keyword evidence="3 6" id="KW-0808">Transferase</keyword>
<dbReference type="Gene3D" id="3.40.50.2000">
    <property type="entry name" value="Glycogen Phosphorylase B"/>
    <property type="match status" value="1"/>
</dbReference>